<dbReference type="InterPro" id="IPR025323">
    <property type="entry name" value="DUF4229"/>
</dbReference>
<organism evidence="2 3">
    <name type="scientific">Nocardioides marinus</name>
    <dbReference type="NCBI Taxonomy" id="374514"/>
    <lineage>
        <taxon>Bacteria</taxon>
        <taxon>Bacillati</taxon>
        <taxon>Actinomycetota</taxon>
        <taxon>Actinomycetes</taxon>
        <taxon>Propionibacteriales</taxon>
        <taxon>Nocardioidaceae</taxon>
        <taxon>Nocardioides</taxon>
    </lineage>
</organism>
<evidence type="ECO:0008006" key="4">
    <source>
        <dbReference type="Google" id="ProtNLM"/>
    </source>
</evidence>
<dbReference type="AlphaFoldDB" id="A0A7Y9YAM6"/>
<evidence type="ECO:0000313" key="2">
    <source>
        <dbReference type="EMBL" id="NYI08701.1"/>
    </source>
</evidence>
<sequence length="86" mass="9350">MKEFLVYTALRILLFLAALGVVLGLWVLVAGEANLLAGFVIALLISGVGSYVLLNGPREALARKVDERARAATSRFEEMKSREDAD</sequence>
<evidence type="ECO:0000313" key="3">
    <source>
        <dbReference type="Proteomes" id="UP000537326"/>
    </source>
</evidence>
<keyword evidence="3" id="KW-1185">Reference proteome</keyword>
<dbReference type="EMBL" id="JACBZI010000001">
    <property type="protein sequence ID" value="NYI08701.1"/>
    <property type="molecule type" value="Genomic_DNA"/>
</dbReference>
<dbReference type="Proteomes" id="UP000537326">
    <property type="component" value="Unassembled WGS sequence"/>
</dbReference>
<gene>
    <name evidence="2" type="ORF">BKA05_000216</name>
</gene>
<keyword evidence="1" id="KW-1133">Transmembrane helix</keyword>
<feature type="transmembrane region" description="Helical" evidence="1">
    <location>
        <begin position="12"/>
        <end position="29"/>
    </location>
</feature>
<reference evidence="2 3" key="1">
    <citation type="submission" date="2020-07" db="EMBL/GenBank/DDBJ databases">
        <title>Sequencing the genomes of 1000 actinobacteria strains.</title>
        <authorList>
            <person name="Klenk H.-P."/>
        </authorList>
    </citation>
    <scope>NUCLEOTIDE SEQUENCE [LARGE SCALE GENOMIC DNA]</scope>
    <source>
        <strain evidence="2 3">DSM 18248</strain>
    </source>
</reference>
<keyword evidence="1" id="KW-0812">Transmembrane</keyword>
<comment type="caution">
    <text evidence="2">The sequence shown here is derived from an EMBL/GenBank/DDBJ whole genome shotgun (WGS) entry which is preliminary data.</text>
</comment>
<dbReference type="RefSeq" id="WP_179529778.1">
    <property type="nucleotide sequence ID" value="NZ_BAAAPP010000002.1"/>
</dbReference>
<accession>A0A7Y9YAM6</accession>
<evidence type="ECO:0000256" key="1">
    <source>
        <dbReference type="SAM" id="Phobius"/>
    </source>
</evidence>
<dbReference type="Pfam" id="PF14012">
    <property type="entry name" value="DUF4229"/>
    <property type="match status" value="1"/>
</dbReference>
<keyword evidence="1" id="KW-0472">Membrane</keyword>
<proteinExistence type="predicted"/>
<name>A0A7Y9YAM6_9ACTN</name>
<protein>
    <recommendedName>
        <fullName evidence="4">DUF4229 domain-containing protein</fullName>
    </recommendedName>
</protein>
<feature type="transmembrane region" description="Helical" evidence="1">
    <location>
        <begin position="35"/>
        <end position="54"/>
    </location>
</feature>